<dbReference type="PANTHER" id="PTHR32305">
    <property type="match status" value="1"/>
</dbReference>
<dbReference type="EMBL" id="CP016379">
    <property type="protein sequence ID" value="AZR73491.1"/>
    <property type="molecule type" value="Genomic_DNA"/>
</dbReference>
<keyword evidence="2" id="KW-1185">Reference proteome</keyword>
<name>A0A3S9SYW7_9FIRM</name>
<evidence type="ECO:0008006" key="3">
    <source>
        <dbReference type="Google" id="ProtNLM"/>
    </source>
</evidence>
<dbReference type="Gene3D" id="2.180.10.10">
    <property type="entry name" value="RHS repeat-associated core"/>
    <property type="match status" value="1"/>
</dbReference>
<evidence type="ECO:0000313" key="2">
    <source>
        <dbReference type="Proteomes" id="UP000267250"/>
    </source>
</evidence>
<dbReference type="Proteomes" id="UP000267250">
    <property type="component" value="Chromosome"/>
</dbReference>
<dbReference type="OrthoDB" id="9815752at2"/>
<accession>A0A3S9SYW7</accession>
<sequence>MTDITGKVVWEQDYLPFGEDLHKPGTSVVDFEVETRYKFTGQRQVIGIGLYYYGARYYDSETGRFITEDVYRGNLINPLSQNLYIYVLQNPLKYVDLTGHMANFIIGPGGGSPEPLFTEEDKKLLDLINNYEISEDIFGHPFHTPVPFEILTNLDIEFVYKLNQYNIYKLIDDDMFFKVAFIYDLKKNKYESEWWKQDFSWLGIEIAEKVGENHYRFISPVVRYPLCSLGLDGEITEIKSDKIVLGRSFIPTLNFSGGVYESRLIVDVEITPTDYVLKIRDYAYLNVSGDFVGGTVIYVDIVNDFEGFKVRNSLKVTNDLRIILPGYSNALDTEKPLSIYIPRNTSIESIVIKTYFHGDGDILGGYRSFSYRMYLPSYLSKPALFYPVNKY</sequence>
<proteinExistence type="predicted"/>
<evidence type="ECO:0000313" key="1">
    <source>
        <dbReference type="EMBL" id="AZR73491.1"/>
    </source>
</evidence>
<gene>
    <name evidence="1" type="ORF">BBF96_08900</name>
</gene>
<dbReference type="InterPro" id="IPR050708">
    <property type="entry name" value="T6SS_VgrG/RHS"/>
</dbReference>
<reference evidence="1 2" key="1">
    <citation type="submission" date="2016-07" db="EMBL/GenBank/DDBJ databases">
        <title>Genome and transcriptome analysis of iron-reducing fermentative bacteria Anoxybacter fermentans.</title>
        <authorList>
            <person name="Zeng X."/>
            <person name="Shao Z."/>
        </authorList>
    </citation>
    <scope>NUCLEOTIDE SEQUENCE [LARGE SCALE GENOMIC DNA]</scope>
    <source>
        <strain evidence="1 2">DY22613</strain>
    </source>
</reference>
<dbReference type="KEGG" id="aft:BBF96_08900"/>
<dbReference type="PANTHER" id="PTHR32305:SF15">
    <property type="entry name" value="PROTEIN RHSA-RELATED"/>
    <property type="match status" value="1"/>
</dbReference>
<dbReference type="RefSeq" id="WP_127016831.1">
    <property type="nucleotide sequence ID" value="NZ_CP016379.1"/>
</dbReference>
<organism evidence="1 2">
    <name type="scientific">Anoxybacter fermentans</name>
    <dbReference type="NCBI Taxonomy" id="1323375"/>
    <lineage>
        <taxon>Bacteria</taxon>
        <taxon>Bacillati</taxon>
        <taxon>Bacillota</taxon>
        <taxon>Clostridia</taxon>
        <taxon>Halanaerobiales</taxon>
        <taxon>Anoxybacter</taxon>
    </lineage>
</organism>
<protein>
    <recommendedName>
        <fullName evidence="3">RHS repeat-associated core domain-containing protein</fullName>
    </recommendedName>
</protein>
<dbReference type="InterPro" id="IPR022385">
    <property type="entry name" value="Rhs_assc_core"/>
</dbReference>
<dbReference type="AlphaFoldDB" id="A0A3S9SYW7"/>
<dbReference type="NCBIfam" id="TIGR03696">
    <property type="entry name" value="Rhs_assc_core"/>
    <property type="match status" value="1"/>
</dbReference>